<keyword evidence="1" id="KW-1015">Disulfide bond</keyword>
<keyword evidence="5" id="KW-1185">Reference proteome</keyword>
<gene>
    <name evidence="4" type="ORF">SAMN06264849_10565</name>
</gene>
<feature type="domain" description="Thioredoxin" evidence="3">
    <location>
        <begin position="48"/>
        <end position="173"/>
    </location>
</feature>
<dbReference type="InterPro" id="IPR036249">
    <property type="entry name" value="Thioredoxin-like_sf"/>
</dbReference>
<evidence type="ECO:0000313" key="5">
    <source>
        <dbReference type="Proteomes" id="UP000315636"/>
    </source>
</evidence>
<dbReference type="Pfam" id="PF00578">
    <property type="entry name" value="AhpC-TSA"/>
    <property type="match status" value="1"/>
</dbReference>
<keyword evidence="2" id="KW-0472">Membrane</keyword>
<keyword evidence="2" id="KW-1133">Transmembrane helix</keyword>
<dbReference type="InterPro" id="IPR000866">
    <property type="entry name" value="AhpC/TSA"/>
</dbReference>
<dbReference type="AlphaFoldDB" id="A0A521D1Q3"/>
<reference evidence="4 5" key="1">
    <citation type="submission" date="2017-05" db="EMBL/GenBank/DDBJ databases">
        <authorList>
            <person name="Varghese N."/>
            <person name="Submissions S."/>
        </authorList>
    </citation>
    <scope>NUCLEOTIDE SEQUENCE [LARGE SCALE GENOMIC DNA]</scope>
    <source>
        <strain evidence="4 5">DSM 45474</strain>
    </source>
</reference>
<sequence length="173" mass="19367">MTGFFQSIVLVELVLVIAQLGLMLLLLRYLGSFINKIREIPGIRMQGLQSGEKAPVFEKNDEQGRLVDLKGLLREKNVLLLFINTQCPACKSSIQDLHSLKSRQDFHLVVINGDAEKDDREIVAALPPEVYYLRAPEVASDYWVQSVPYSVLVNQRGMIEKVEEGLMAPPSAA</sequence>
<organism evidence="4 5">
    <name type="scientific">Melghirimyces algeriensis</name>
    <dbReference type="NCBI Taxonomy" id="910412"/>
    <lineage>
        <taxon>Bacteria</taxon>
        <taxon>Bacillati</taxon>
        <taxon>Bacillota</taxon>
        <taxon>Bacilli</taxon>
        <taxon>Bacillales</taxon>
        <taxon>Thermoactinomycetaceae</taxon>
        <taxon>Melghirimyces</taxon>
    </lineage>
</organism>
<evidence type="ECO:0000256" key="1">
    <source>
        <dbReference type="ARBA" id="ARBA00023157"/>
    </source>
</evidence>
<name>A0A521D1Q3_9BACL</name>
<dbReference type="Gene3D" id="3.40.30.10">
    <property type="entry name" value="Glutaredoxin"/>
    <property type="match status" value="1"/>
</dbReference>
<evidence type="ECO:0000259" key="3">
    <source>
        <dbReference type="PROSITE" id="PS51352"/>
    </source>
</evidence>
<dbReference type="Proteomes" id="UP000315636">
    <property type="component" value="Unassembled WGS sequence"/>
</dbReference>
<evidence type="ECO:0000256" key="2">
    <source>
        <dbReference type="SAM" id="Phobius"/>
    </source>
</evidence>
<dbReference type="PROSITE" id="PS51352">
    <property type="entry name" value="THIOREDOXIN_2"/>
    <property type="match status" value="1"/>
</dbReference>
<dbReference type="GO" id="GO:0016491">
    <property type="term" value="F:oxidoreductase activity"/>
    <property type="evidence" value="ECO:0007669"/>
    <property type="project" value="InterPro"/>
</dbReference>
<dbReference type="InterPro" id="IPR013766">
    <property type="entry name" value="Thioredoxin_domain"/>
</dbReference>
<evidence type="ECO:0000313" key="4">
    <source>
        <dbReference type="EMBL" id="SMO65616.1"/>
    </source>
</evidence>
<proteinExistence type="predicted"/>
<dbReference type="EMBL" id="FXTI01000005">
    <property type="protein sequence ID" value="SMO65616.1"/>
    <property type="molecule type" value="Genomic_DNA"/>
</dbReference>
<protein>
    <submittedName>
        <fullName evidence="4">Methylamine dehydrogenase accessory protein MauD</fullName>
    </submittedName>
</protein>
<keyword evidence="2" id="KW-0812">Transmembrane</keyword>
<accession>A0A521D1Q3</accession>
<feature type="transmembrane region" description="Helical" evidence="2">
    <location>
        <begin position="6"/>
        <end position="30"/>
    </location>
</feature>
<dbReference type="GO" id="GO:0016209">
    <property type="term" value="F:antioxidant activity"/>
    <property type="evidence" value="ECO:0007669"/>
    <property type="project" value="InterPro"/>
</dbReference>
<dbReference type="SUPFAM" id="SSF52833">
    <property type="entry name" value="Thioredoxin-like"/>
    <property type="match status" value="1"/>
</dbReference>
<dbReference type="RefSeq" id="WP_185956165.1">
    <property type="nucleotide sequence ID" value="NZ_FXTI01000005.1"/>
</dbReference>